<evidence type="ECO:0000313" key="3">
    <source>
        <dbReference type="Proteomes" id="UP000182470"/>
    </source>
</evidence>
<evidence type="ECO:0000313" key="2">
    <source>
        <dbReference type="EMBL" id="SDN03592.1"/>
    </source>
</evidence>
<dbReference type="OrthoDB" id="6947307at2"/>
<dbReference type="Proteomes" id="UP000182470">
    <property type="component" value="Chromosome I"/>
</dbReference>
<name>A0A1G9Y3B3_9PSED</name>
<proteinExistence type="predicted"/>
<dbReference type="InterPro" id="IPR053864">
    <property type="entry name" value="DUF6933"/>
</dbReference>
<dbReference type="RefSeq" id="WP_083360372.1">
    <property type="nucleotide sequence ID" value="NZ_LT629704.1"/>
</dbReference>
<organism evidence="2 3">
    <name type="scientific">Pseudomonas antarctica</name>
    <dbReference type="NCBI Taxonomy" id="219572"/>
    <lineage>
        <taxon>Bacteria</taxon>
        <taxon>Pseudomonadati</taxon>
        <taxon>Pseudomonadota</taxon>
        <taxon>Gammaproteobacteria</taxon>
        <taxon>Pseudomonadales</taxon>
        <taxon>Pseudomonadaceae</taxon>
        <taxon>Pseudomonas</taxon>
    </lineage>
</organism>
<evidence type="ECO:0000259" key="1">
    <source>
        <dbReference type="Pfam" id="PF22016"/>
    </source>
</evidence>
<gene>
    <name evidence="2" type="ORF">SAMN04490179_2174</name>
</gene>
<reference evidence="2 3" key="1">
    <citation type="submission" date="2016-10" db="EMBL/GenBank/DDBJ databases">
        <authorList>
            <person name="de Groot N.N."/>
        </authorList>
    </citation>
    <scope>NUCLEOTIDE SEQUENCE [LARGE SCALE GENOMIC DNA]</scope>
    <source>
        <strain evidence="2 3">BS2772</strain>
    </source>
</reference>
<protein>
    <recommendedName>
        <fullName evidence="1">DUF6933 domain-containing protein</fullName>
    </recommendedName>
</protein>
<dbReference type="EMBL" id="LT629704">
    <property type="protein sequence ID" value="SDN03592.1"/>
    <property type="molecule type" value="Genomic_DNA"/>
</dbReference>
<accession>A0A1G9Y3B3</accession>
<dbReference type="Pfam" id="PF22016">
    <property type="entry name" value="DUF6933"/>
    <property type="match status" value="1"/>
</dbReference>
<feature type="domain" description="DUF6933" evidence="1">
    <location>
        <begin position="23"/>
        <end position="187"/>
    </location>
</feature>
<sequence>MLTFNCSQTACDFFSRIHKGKKITPVEKPPIPSAEAEGLHADPNQWLVHAATVKRKHVLVVTHLKTRYSMLFFDMKKADHAGFVQAFTHRWIDGVMDLALKCDVLDMIEPQAYDRLLSDLGNTYRLVQRGDRSSQGQINEILRIFNGDAEDFDFVTQPWSARRYDATINRTPRTITGLKGYGWPEEEMLIYWLTAVGGDAANAQQPREKYRQTHRSRSLP</sequence>
<dbReference type="AlphaFoldDB" id="A0A1G9Y3B3"/>